<dbReference type="AlphaFoldDB" id="A0A261EUG6"/>
<keyword evidence="2" id="KW-0238">DNA-binding</keyword>
<proteinExistence type="predicted"/>
<sequence>MAQHPTESPWAIQVAQVGRRPGLTQDVDVVMPAPTGIGDDFFGIQQDSDVHVTGRIDSLAEGLLISGTATASVTGSCGRCLKRIDQDWPVQFTAYFPYEAPEDKPFGDEDIDAEEDEGDDTYPLAENGTIMDLELLLRDYFVESLPAQPLCKPDCLGLCPECGVDLNENPDHSHEKHDIRWADLEALKKQLEERNDTDGSAD</sequence>
<evidence type="ECO:0000256" key="1">
    <source>
        <dbReference type="SAM" id="MobiDB-lite"/>
    </source>
</evidence>
<dbReference type="OrthoDB" id="9790372at2"/>
<dbReference type="RefSeq" id="WP_094691560.1">
    <property type="nucleotide sequence ID" value="NZ_MWWQ01000013.1"/>
</dbReference>
<feature type="compositionally biased region" description="Acidic residues" evidence="1">
    <location>
        <begin position="108"/>
        <end position="120"/>
    </location>
</feature>
<keyword evidence="3" id="KW-1185">Reference proteome</keyword>
<reference evidence="2 3" key="1">
    <citation type="journal article" date="2017" name="BMC Genomics">
        <title>Comparative genomic and phylogenomic analyses of the Bifidobacteriaceae family.</title>
        <authorList>
            <person name="Lugli G.A."/>
            <person name="Milani C."/>
            <person name="Turroni F."/>
            <person name="Duranti S."/>
            <person name="Mancabelli L."/>
            <person name="Mangifesta M."/>
            <person name="Ferrario C."/>
            <person name="Modesto M."/>
            <person name="Mattarelli P."/>
            <person name="Jiri K."/>
            <person name="van Sinderen D."/>
            <person name="Ventura M."/>
        </authorList>
    </citation>
    <scope>NUCLEOTIDE SEQUENCE [LARGE SCALE GENOMIC DNA]</scope>
    <source>
        <strain evidence="2 3">DSM 24744</strain>
    </source>
</reference>
<name>A0A261EUG6_9BIFI</name>
<dbReference type="InterPro" id="IPR003772">
    <property type="entry name" value="YceD"/>
</dbReference>
<evidence type="ECO:0000313" key="3">
    <source>
        <dbReference type="Proteomes" id="UP000216454"/>
    </source>
</evidence>
<organism evidence="2 3">
    <name type="scientific">Pseudoscardovia suis</name>
    <dbReference type="NCBI Taxonomy" id="987063"/>
    <lineage>
        <taxon>Bacteria</taxon>
        <taxon>Bacillati</taxon>
        <taxon>Actinomycetota</taxon>
        <taxon>Actinomycetes</taxon>
        <taxon>Bifidobacteriales</taxon>
        <taxon>Bifidobacteriaceae</taxon>
        <taxon>Pseudoscardovia</taxon>
    </lineage>
</organism>
<gene>
    <name evidence="2" type="ORF">PSSU_1223</name>
</gene>
<comment type="caution">
    <text evidence="2">The sequence shown here is derived from an EMBL/GenBank/DDBJ whole genome shotgun (WGS) entry which is preliminary data.</text>
</comment>
<feature type="region of interest" description="Disordered" evidence="1">
    <location>
        <begin position="102"/>
        <end position="125"/>
    </location>
</feature>
<protein>
    <submittedName>
        <fullName evidence="2">DNA-binding protein</fullName>
    </submittedName>
</protein>
<evidence type="ECO:0000313" key="2">
    <source>
        <dbReference type="EMBL" id="OZG50511.1"/>
    </source>
</evidence>
<accession>A0A261EUG6</accession>
<dbReference type="Proteomes" id="UP000216454">
    <property type="component" value="Unassembled WGS sequence"/>
</dbReference>
<dbReference type="EMBL" id="MWWQ01000013">
    <property type="protein sequence ID" value="OZG50511.1"/>
    <property type="molecule type" value="Genomic_DNA"/>
</dbReference>
<dbReference type="GO" id="GO:0003677">
    <property type="term" value="F:DNA binding"/>
    <property type="evidence" value="ECO:0007669"/>
    <property type="project" value="UniProtKB-KW"/>
</dbReference>
<dbReference type="PANTHER" id="PTHR34374:SF1">
    <property type="entry name" value="LARGE RIBOSOMAL RNA SUBUNIT ACCUMULATION PROTEIN YCED HOMOLOG 1, CHLOROPLASTIC"/>
    <property type="match status" value="1"/>
</dbReference>
<dbReference type="PANTHER" id="PTHR34374">
    <property type="entry name" value="LARGE RIBOSOMAL RNA SUBUNIT ACCUMULATION PROTEIN YCED HOMOLOG 1, CHLOROPLASTIC"/>
    <property type="match status" value="1"/>
</dbReference>
<dbReference type="Pfam" id="PF02620">
    <property type="entry name" value="YceD"/>
    <property type="match status" value="1"/>
</dbReference>